<sequence length="611" mass="71163">MIGPPIIVPQDVLDEFMPYVRVSDLISTLTIDNIDEIFNQVLEEHMGDTEIGINAIVMLVYIRNIKYSLQFLKRLFELCQIHASPQNYFGDFKIKFIEHLLRSTSNYLYFRNTKDFRFLRLLTDNGSIDFVEYESQLYQFTKTHKDLPNVILTLSVYFDKYIKNEPEFYAKLQKYVARAKVSDKVAKKFPQLYDKVMNSEELFNQYLEHGCEVGSLEYILKNDDIDAFMLYKNSVFNINKIIKRNYLDFPSTIRQEPSIIQYAVYYGSVKIFKYLIVQNPKLDYKDKWDHYLQYFAVTSGNIELVRLVQQQNLKFEGYLKIAAQYSKKDIFNWILETQIQSEDRLKIEMINTLCYSCSSVQPNTILWCLQNGCDTNSIDSGGYGPLQSAVISNVQAILIFISKIPTTQIDRKDSNGETALHMAIKYGDTAMAKYLLEHGADPNLVDNNGYNSVRKALEFKQTENLKLLVNYENIDIGNPDLLIQHAVFGHNMFCMEFILEHPSIFNVNKNVVDFSMPPIIMFARSDKYKLIKLMLKYDHVDKNARDNLFNMNFFQNAIETKSYNTIRLAVQTDGVDYYTPTRFGNTLKDLVGDDETIKEILRQANINLEIL</sequence>
<dbReference type="PROSITE" id="PS50088">
    <property type="entry name" value="ANK_REPEAT"/>
    <property type="match status" value="1"/>
</dbReference>
<keyword evidence="3" id="KW-1185">Reference proteome</keyword>
<organism evidence="2 3">
    <name type="scientific">Trichomonas vaginalis (strain ATCC PRA-98 / G3)</name>
    <dbReference type="NCBI Taxonomy" id="412133"/>
    <lineage>
        <taxon>Eukaryota</taxon>
        <taxon>Metamonada</taxon>
        <taxon>Parabasalia</taxon>
        <taxon>Trichomonadida</taxon>
        <taxon>Trichomonadidae</taxon>
        <taxon>Trichomonas</taxon>
    </lineage>
</organism>
<dbReference type="InterPro" id="IPR002110">
    <property type="entry name" value="Ankyrin_rpt"/>
</dbReference>
<name>A2DP42_TRIV3</name>
<dbReference type="KEGG" id="tva:4775913"/>
<proteinExistence type="predicted"/>
<dbReference type="AlphaFoldDB" id="A2DP42"/>
<dbReference type="RefSeq" id="XP_001330026.1">
    <property type="nucleotide sequence ID" value="XM_001329991.1"/>
</dbReference>
<accession>A2DP42</accession>
<dbReference type="VEuPathDB" id="TrichDB:TVAGG3_0989090"/>
<dbReference type="InParanoid" id="A2DP42"/>
<dbReference type="PANTHER" id="PTHR24118:SF99">
    <property type="entry name" value="POTE ANKYRIN DOMAIN FAMILY MEMBER 3C-RELATED"/>
    <property type="match status" value="1"/>
</dbReference>
<evidence type="ECO:0000313" key="3">
    <source>
        <dbReference type="Proteomes" id="UP000001542"/>
    </source>
</evidence>
<dbReference type="PROSITE" id="PS50297">
    <property type="entry name" value="ANK_REP_REGION"/>
    <property type="match status" value="1"/>
</dbReference>
<protein>
    <submittedName>
        <fullName evidence="2">Uncharacterized protein</fullName>
    </submittedName>
</protein>
<evidence type="ECO:0000256" key="1">
    <source>
        <dbReference type="PROSITE-ProRule" id="PRU00023"/>
    </source>
</evidence>
<dbReference type="eggNOG" id="KOG4177">
    <property type="taxonomic scope" value="Eukaryota"/>
</dbReference>
<reference evidence="2" key="2">
    <citation type="journal article" date="2007" name="Science">
        <title>Draft genome sequence of the sexually transmitted pathogen Trichomonas vaginalis.</title>
        <authorList>
            <person name="Carlton J.M."/>
            <person name="Hirt R.P."/>
            <person name="Silva J.C."/>
            <person name="Delcher A.L."/>
            <person name="Schatz M."/>
            <person name="Zhao Q."/>
            <person name="Wortman J.R."/>
            <person name="Bidwell S.L."/>
            <person name="Alsmark U.C.M."/>
            <person name="Besteiro S."/>
            <person name="Sicheritz-Ponten T."/>
            <person name="Noel C.J."/>
            <person name="Dacks J.B."/>
            <person name="Foster P.G."/>
            <person name="Simillion C."/>
            <person name="Van de Peer Y."/>
            <person name="Miranda-Saavedra D."/>
            <person name="Barton G.J."/>
            <person name="Westrop G.D."/>
            <person name="Mueller S."/>
            <person name="Dessi D."/>
            <person name="Fiori P.L."/>
            <person name="Ren Q."/>
            <person name="Paulsen I."/>
            <person name="Zhang H."/>
            <person name="Bastida-Corcuera F.D."/>
            <person name="Simoes-Barbosa A."/>
            <person name="Brown M.T."/>
            <person name="Hayes R.D."/>
            <person name="Mukherjee M."/>
            <person name="Okumura C.Y."/>
            <person name="Schneider R."/>
            <person name="Smith A.J."/>
            <person name="Vanacova S."/>
            <person name="Villalvazo M."/>
            <person name="Haas B.J."/>
            <person name="Pertea M."/>
            <person name="Feldblyum T.V."/>
            <person name="Utterback T.R."/>
            <person name="Shu C.L."/>
            <person name="Osoegawa K."/>
            <person name="de Jong P.J."/>
            <person name="Hrdy I."/>
            <person name="Horvathova L."/>
            <person name="Zubacova Z."/>
            <person name="Dolezal P."/>
            <person name="Malik S.B."/>
            <person name="Logsdon J.M. Jr."/>
            <person name="Henze K."/>
            <person name="Gupta A."/>
            <person name="Wang C.C."/>
            <person name="Dunne R.L."/>
            <person name="Upcroft J.A."/>
            <person name="Upcroft P."/>
            <person name="White O."/>
            <person name="Salzberg S.L."/>
            <person name="Tang P."/>
            <person name="Chiu C.-H."/>
            <person name="Lee Y.-S."/>
            <person name="Embley T.M."/>
            <person name="Coombs G.H."/>
            <person name="Mottram J.C."/>
            <person name="Tachezy J."/>
            <person name="Fraser-Liggett C.M."/>
            <person name="Johnson P.J."/>
        </authorList>
    </citation>
    <scope>NUCLEOTIDE SEQUENCE [LARGE SCALE GENOMIC DNA]</scope>
    <source>
        <strain evidence="2">G3</strain>
    </source>
</reference>
<keyword evidence="1" id="KW-0040">ANK repeat</keyword>
<dbReference type="Pfam" id="PF12796">
    <property type="entry name" value="Ank_2"/>
    <property type="match status" value="1"/>
</dbReference>
<dbReference type="Gene3D" id="1.25.40.20">
    <property type="entry name" value="Ankyrin repeat-containing domain"/>
    <property type="match status" value="1"/>
</dbReference>
<dbReference type="PANTHER" id="PTHR24118">
    <property type="entry name" value="POTE ANKYRIN DOMAIN"/>
    <property type="match status" value="1"/>
</dbReference>
<dbReference type="SUPFAM" id="SSF48403">
    <property type="entry name" value="Ankyrin repeat"/>
    <property type="match status" value="2"/>
</dbReference>
<dbReference type="SMR" id="A2DP42"/>
<dbReference type="VEuPathDB" id="TrichDB:TVAG_011170"/>
<dbReference type="EMBL" id="DS113225">
    <property type="protein sequence ID" value="EAY17891.1"/>
    <property type="molecule type" value="Genomic_DNA"/>
</dbReference>
<reference evidence="2" key="1">
    <citation type="submission" date="2006-10" db="EMBL/GenBank/DDBJ databases">
        <authorList>
            <person name="Amadeo P."/>
            <person name="Zhao Q."/>
            <person name="Wortman J."/>
            <person name="Fraser-Liggett C."/>
            <person name="Carlton J."/>
        </authorList>
    </citation>
    <scope>NUCLEOTIDE SEQUENCE</scope>
    <source>
        <strain evidence="2">G3</strain>
    </source>
</reference>
<dbReference type="SMART" id="SM00248">
    <property type="entry name" value="ANK"/>
    <property type="match status" value="5"/>
</dbReference>
<gene>
    <name evidence="2" type="ORF">TVAG_011170</name>
</gene>
<dbReference type="InterPro" id="IPR036770">
    <property type="entry name" value="Ankyrin_rpt-contain_sf"/>
</dbReference>
<evidence type="ECO:0000313" key="2">
    <source>
        <dbReference type="EMBL" id="EAY17891.1"/>
    </source>
</evidence>
<dbReference type="Proteomes" id="UP000001542">
    <property type="component" value="Unassembled WGS sequence"/>
</dbReference>
<feature type="repeat" description="ANK" evidence="1">
    <location>
        <begin position="415"/>
        <end position="447"/>
    </location>
</feature>